<dbReference type="AlphaFoldDB" id="A0A3S5BIB8"/>
<comment type="caution">
    <text evidence="1">The sequence shown here is derived from an EMBL/GenBank/DDBJ whole genome shotgun (WGS) entry which is preliminary data.</text>
</comment>
<proteinExistence type="predicted"/>
<evidence type="ECO:0000313" key="1">
    <source>
        <dbReference type="EMBL" id="VEL25336.1"/>
    </source>
</evidence>
<sequence>MKATAVALPTASEVGGKVDNASLNQFEVTHLGNEAKDGLHEVRLRSIGARLESRMGRTKMPQRWNRNLVKEIAFTFNPVLRMRVG</sequence>
<keyword evidence="2" id="KW-1185">Reference proteome</keyword>
<name>A0A3S5BIB8_9PLAT</name>
<reference evidence="1" key="1">
    <citation type="submission" date="2018-11" db="EMBL/GenBank/DDBJ databases">
        <authorList>
            <consortium name="Pathogen Informatics"/>
        </authorList>
    </citation>
    <scope>NUCLEOTIDE SEQUENCE</scope>
</reference>
<dbReference type="Proteomes" id="UP000784294">
    <property type="component" value="Unassembled WGS sequence"/>
</dbReference>
<protein>
    <submittedName>
        <fullName evidence="1">Uncharacterized protein</fullName>
    </submittedName>
</protein>
<gene>
    <name evidence="1" type="ORF">PXEA_LOCUS18776</name>
</gene>
<accession>A0A3S5BIB8</accession>
<dbReference type="EMBL" id="CAAALY010073148">
    <property type="protein sequence ID" value="VEL25336.1"/>
    <property type="molecule type" value="Genomic_DNA"/>
</dbReference>
<evidence type="ECO:0000313" key="2">
    <source>
        <dbReference type="Proteomes" id="UP000784294"/>
    </source>
</evidence>
<organism evidence="1 2">
    <name type="scientific">Protopolystoma xenopodis</name>
    <dbReference type="NCBI Taxonomy" id="117903"/>
    <lineage>
        <taxon>Eukaryota</taxon>
        <taxon>Metazoa</taxon>
        <taxon>Spiralia</taxon>
        <taxon>Lophotrochozoa</taxon>
        <taxon>Platyhelminthes</taxon>
        <taxon>Monogenea</taxon>
        <taxon>Polyopisthocotylea</taxon>
        <taxon>Polystomatidea</taxon>
        <taxon>Polystomatidae</taxon>
        <taxon>Protopolystoma</taxon>
    </lineage>
</organism>